<dbReference type="Proteomes" id="UP000311919">
    <property type="component" value="Unassembled WGS sequence"/>
</dbReference>
<keyword evidence="1" id="KW-0472">Membrane</keyword>
<sequence>MYHFKIKQLFRIYPFLSIFFKINIFSIFIYFLLIIINKYRFPNINYHASLVRDREELRLAHSRTLIYDWYHQGGKLPFIYPPSTIISTSHNKHGLVISIMSSNRLQSRQIDDYQPNYLTQSLSTLIKLVFNDITKYGYRFKYIRIMICLNGTNLHQLSNVNEIIQLLGHNAIHPLLSSSMNHDLSSYMNLSINCQIIQDMSSCMLKSFNLINHQQNLNDYILILQEDMIANDNLFDLLWDIMQQQSINKTSSIGMIQLYSRRNVVNFPFYHNTDRQLFEIIFMCILCITFIVFFNYLRYLHVRLPTWSSSSLSWQYRLYKFYLILCLLFTLSILISLYGVRNVLIRLSSLFIYHNRDILFQLKGQVYYAKSDLIMASLYPVIQIKQLGYYLKSIAPCEQFLHDLKQDESKCAQLITSYLLSNVKQIFSVYLNLFKHCGLYSNDERRILNPKDVEQ</sequence>
<evidence type="ECO:0000313" key="2">
    <source>
        <dbReference type="EMBL" id="TNN17106.1"/>
    </source>
</evidence>
<keyword evidence="1" id="KW-0812">Transmembrane</keyword>
<dbReference type="AlphaFoldDB" id="A0A4Z2DKT0"/>
<keyword evidence="1" id="KW-1133">Transmembrane helix</keyword>
<name>A0A4Z2DKT0_SCHJA</name>
<feature type="transmembrane region" description="Helical" evidence="1">
    <location>
        <begin position="277"/>
        <end position="299"/>
    </location>
</feature>
<protein>
    <submittedName>
        <fullName evidence="2">DnaJ subfamily C</fullName>
    </submittedName>
</protein>
<evidence type="ECO:0000313" key="3">
    <source>
        <dbReference type="Proteomes" id="UP000311919"/>
    </source>
</evidence>
<feature type="transmembrane region" description="Helical" evidence="1">
    <location>
        <begin position="12"/>
        <end position="36"/>
    </location>
</feature>
<evidence type="ECO:0000256" key="1">
    <source>
        <dbReference type="SAM" id="Phobius"/>
    </source>
</evidence>
<dbReference type="STRING" id="6182.A0A4Z2DKT0"/>
<comment type="caution">
    <text evidence="2">The sequence shown here is derived from an EMBL/GenBank/DDBJ whole genome shotgun (WGS) entry which is preliminary data.</text>
</comment>
<feature type="transmembrane region" description="Helical" evidence="1">
    <location>
        <begin position="319"/>
        <end position="340"/>
    </location>
</feature>
<accession>A0A4Z2DKT0</accession>
<reference evidence="2 3" key="1">
    <citation type="submission" date="2019-03" db="EMBL/GenBank/DDBJ databases">
        <title>An improved genome assembly of the fluke Schistosoma japonicum.</title>
        <authorList>
            <person name="Hu W."/>
            <person name="Luo F."/>
            <person name="Yin M."/>
            <person name="Mo X."/>
            <person name="Sun C."/>
            <person name="Wu Q."/>
            <person name="Zhu B."/>
            <person name="Xiang M."/>
            <person name="Wang J."/>
            <person name="Wang Y."/>
            <person name="Zhang T."/>
            <person name="Xu B."/>
            <person name="Zheng H."/>
            <person name="Feng Z."/>
        </authorList>
    </citation>
    <scope>NUCLEOTIDE SEQUENCE [LARGE SCALE GENOMIC DNA]</scope>
    <source>
        <strain evidence="2">HuSjv2</strain>
        <tissue evidence="2">Worms</tissue>
    </source>
</reference>
<dbReference type="EMBL" id="SKCS01000095">
    <property type="protein sequence ID" value="TNN17106.1"/>
    <property type="molecule type" value="Genomic_DNA"/>
</dbReference>
<gene>
    <name evidence="2" type="ORF">EWB00_011243</name>
</gene>
<dbReference type="OrthoDB" id="6240699at2759"/>
<proteinExistence type="predicted"/>
<keyword evidence="3" id="KW-1185">Reference proteome</keyword>
<organism evidence="2 3">
    <name type="scientific">Schistosoma japonicum</name>
    <name type="common">Blood fluke</name>
    <dbReference type="NCBI Taxonomy" id="6182"/>
    <lineage>
        <taxon>Eukaryota</taxon>
        <taxon>Metazoa</taxon>
        <taxon>Spiralia</taxon>
        <taxon>Lophotrochozoa</taxon>
        <taxon>Platyhelminthes</taxon>
        <taxon>Trematoda</taxon>
        <taxon>Digenea</taxon>
        <taxon>Strigeidida</taxon>
        <taxon>Schistosomatoidea</taxon>
        <taxon>Schistosomatidae</taxon>
        <taxon>Schistosoma</taxon>
    </lineage>
</organism>